<reference evidence="1 2" key="1">
    <citation type="journal article" date="2013" name="Int. J. Syst. Evol. Microbiol.">
        <title>Kordia antarctica sp. nov., isolated from Antarctic seawater.</title>
        <authorList>
            <person name="Baek K."/>
            <person name="Choi A."/>
            <person name="Kang I."/>
            <person name="Lee K."/>
            <person name="Cho J.C."/>
        </authorList>
    </citation>
    <scope>NUCLEOTIDE SEQUENCE [LARGE SCALE GENOMIC DNA]</scope>
    <source>
        <strain evidence="1 2">IMCC3317</strain>
    </source>
</reference>
<proteinExistence type="predicted"/>
<sequence length="196" mass="23034">MKKILLVVIVAICLTSCGVFDKNLKNPNRLQKNSLNNINGLYDIEEMGFDSLSELYPSKLFWTGNNFLREIDRKLLKDTLQIDSAKNYTFELKIINKKKIKITYLENDVIFRERFLKTKLKKDGYLYLKNKNIGFVLIPYVFGAVDVKRTRLTLDKDENLVFDVYNHRSGAIGGVGFLSWKTWRYRRTYEKIQSIL</sequence>
<dbReference type="Proteomes" id="UP000464657">
    <property type="component" value="Chromosome"/>
</dbReference>
<gene>
    <name evidence="1" type="ORF">IMCC3317_39140</name>
</gene>
<dbReference type="AlphaFoldDB" id="A0A7L4ZPS2"/>
<dbReference type="EMBL" id="CP019288">
    <property type="protein sequence ID" value="QHI38521.1"/>
    <property type="molecule type" value="Genomic_DNA"/>
</dbReference>
<evidence type="ECO:0000313" key="2">
    <source>
        <dbReference type="Proteomes" id="UP000464657"/>
    </source>
</evidence>
<dbReference type="KEGG" id="kan:IMCC3317_39140"/>
<dbReference type="OrthoDB" id="756944at2"/>
<protein>
    <submittedName>
        <fullName evidence="1">Uncharacterized protein</fullName>
    </submittedName>
</protein>
<keyword evidence="2" id="KW-1185">Reference proteome</keyword>
<evidence type="ECO:0000313" key="1">
    <source>
        <dbReference type="EMBL" id="QHI38521.1"/>
    </source>
</evidence>
<organism evidence="1 2">
    <name type="scientific">Kordia antarctica</name>
    <dbReference type="NCBI Taxonomy" id="1218801"/>
    <lineage>
        <taxon>Bacteria</taxon>
        <taxon>Pseudomonadati</taxon>
        <taxon>Bacteroidota</taxon>
        <taxon>Flavobacteriia</taxon>
        <taxon>Flavobacteriales</taxon>
        <taxon>Flavobacteriaceae</taxon>
        <taxon>Kordia</taxon>
    </lineage>
</organism>
<name>A0A7L4ZPS2_9FLAO</name>
<accession>A0A7L4ZPS2</accession>
<dbReference type="RefSeq" id="WP_160131066.1">
    <property type="nucleotide sequence ID" value="NZ_CP019288.1"/>
</dbReference>